<dbReference type="EMBL" id="BMAT01012095">
    <property type="protein sequence ID" value="GFR85851.1"/>
    <property type="molecule type" value="Genomic_DNA"/>
</dbReference>
<keyword evidence="1" id="KW-0808">Transferase</keyword>
<dbReference type="GO" id="GO:0003964">
    <property type="term" value="F:RNA-directed DNA polymerase activity"/>
    <property type="evidence" value="ECO:0007669"/>
    <property type="project" value="UniProtKB-KW"/>
</dbReference>
<sequence>MIWKFQQIFQNGIDTPMSSGEPQIKPVIVIHSPSTQQFIMVELTVPYESRMEQAHPYKKEKYLDLTTELKESGHRAKIIAKRSAPEDLRDHQLTIF</sequence>
<dbReference type="AlphaFoldDB" id="A0AAV4GMK0"/>
<protein>
    <submittedName>
        <fullName evidence="1">Reverse transcriptase</fullName>
    </submittedName>
</protein>
<evidence type="ECO:0000313" key="1">
    <source>
        <dbReference type="EMBL" id="GFR85851.1"/>
    </source>
</evidence>
<accession>A0AAV4GMK0</accession>
<keyword evidence="1" id="KW-0548">Nucleotidyltransferase</keyword>
<keyword evidence="1" id="KW-0695">RNA-directed DNA polymerase</keyword>
<proteinExistence type="predicted"/>
<evidence type="ECO:0000313" key="2">
    <source>
        <dbReference type="Proteomes" id="UP000762676"/>
    </source>
</evidence>
<keyword evidence="2" id="KW-1185">Reference proteome</keyword>
<organism evidence="1 2">
    <name type="scientific">Elysia marginata</name>
    <dbReference type="NCBI Taxonomy" id="1093978"/>
    <lineage>
        <taxon>Eukaryota</taxon>
        <taxon>Metazoa</taxon>
        <taxon>Spiralia</taxon>
        <taxon>Lophotrochozoa</taxon>
        <taxon>Mollusca</taxon>
        <taxon>Gastropoda</taxon>
        <taxon>Heterobranchia</taxon>
        <taxon>Euthyneura</taxon>
        <taxon>Panpulmonata</taxon>
        <taxon>Sacoglossa</taxon>
        <taxon>Placobranchoidea</taxon>
        <taxon>Plakobranchidae</taxon>
        <taxon>Elysia</taxon>
    </lineage>
</organism>
<name>A0AAV4GMK0_9GAST</name>
<comment type="caution">
    <text evidence="1">The sequence shown here is derived from an EMBL/GenBank/DDBJ whole genome shotgun (WGS) entry which is preliminary data.</text>
</comment>
<gene>
    <name evidence="1" type="ORF">ElyMa_006038900</name>
</gene>
<reference evidence="1 2" key="1">
    <citation type="journal article" date="2021" name="Elife">
        <title>Chloroplast acquisition without the gene transfer in kleptoplastic sea slugs, Plakobranchus ocellatus.</title>
        <authorList>
            <person name="Maeda T."/>
            <person name="Takahashi S."/>
            <person name="Yoshida T."/>
            <person name="Shimamura S."/>
            <person name="Takaki Y."/>
            <person name="Nagai Y."/>
            <person name="Toyoda A."/>
            <person name="Suzuki Y."/>
            <person name="Arimoto A."/>
            <person name="Ishii H."/>
            <person name="Satoh N."/>
            <person name="Nishiyama T."/>
            <person name="Hasebe M."/>
            <person name="Maruyama T."/>
            <person name="Minagawa J."/>
            <person name="Obokata J."/>
            <person name="Shigenobu S."/>
        </authorList>
    </citation>
    <scope>NUCLEOTIDE SEQUENCE [LARGE SCALE GENOMIC DNA]</scope>
</reference>
<dbReference type="Proteomes" id="UP000762676">
    <property type="component" value="Unassembled WGS sequence"/>
</dbReference>